<evidence type="ECO:0000313" key="3">
    <source>
        <dbReference type="EMBL" id="OLQ13929.1"/>
    </source>
</evidence>
<dbReference type="Gene3D" id="3.40.50.300">
    <property type="entry name" value="P-loop containing nucleotide triphosphate hydrolases"/>
    <property type="match status" value="1"/>
</dbReference>
<dbReference type="GO" id="GO:0016887">
    <property type="term" value="F:ATP hydrolysis activity"/>
    <property type="evidence" value="ECO:0007669"/>
    <property type="project" value="InterPro"/>
</dbReference>
<protein>
    <submittedName>
        <fullName evidence="3">ATP-binding cassette sub-family B member 8, mitochondrial</fullName>
    </submittedName>
</protein>
<feature type="region of interest" description="Disordered" evidence="1">
    <location>
        <begin position="136"/>
        <end position="189"/>
    </location>
</feature>
<sequence>MAKGSHVSNQDLEDGYHSMIGEGGTRLSGGQRQRVAIGRALLRKPSLLLLDEATSALDAENEGKVQEALDELVHRVEGNCSVMLIAHRLSTVMSSDKIVVMDKGVVVEQGTHEELLKNQNIYAGLVQRQLAKQANTVSEAPEEMAEVDAEGPKAKGKGKRKGKNGRGDAAEGRSRNAPPDGVDDLFDSK</sequence>
<dbReference type="OrthoDB" id="6500128at2759"/>
<evidence type="ECO:0000259" key="2">
    <source>
        <dbReference type="Pfam" id="PF00005"/>
    </source>
</evidence>
<proteinExistence type="predicted"/>
<feature type="compositionally biased region" description="Polar residues" evidence="1">
    <location>
        <begin position="1"/>
        <end position="10"/>
    </location>
</feature>
<evidence type="ECO:0000313" key="4">
    <source>
        <dbReference type="Proteomes" id="UP000186817"/>
    </source>
</evidence>
<dbReference type="GO" id="GO:0005743">
    <property type="term" value="C:mitochondrial inner membrane"/>
    <property type="evidence" value="ECO:0007669"/>
    <property type="project" value="TreeGrafter"/>
</dbReference>
<dbReference type="AlphaFoldDB" id="A0A1Q9F2N6"/>
<keyword evidence="3" id="KW-0547">Nucleotide-binding</keyword>
<keyword evidence="3" id="KW-0067">ATP-binding</keyword>
<feature type="compositionally biased region" description="Basic and acidic residues" evidence="1">
    <location>
        <begin position="165"/>
        <end position="174"/>
    </location>
</feature>
<organism evidence="3 4">
    <name type="scientific">Symbiodinium microadriaticum</name>
    <name type="common">Dinoflagellate</name>
    <name type="synonym">Zooxanthella microadriatica</name>
    <dbReference type="NCBI Taxonomy" id="2951"/>
    <lineage>
        <taxon>Eukaryota</taxon>
        <taxon>Sar</taxon>
        <taxon>Alveolata</taxon>
        <taxon>Dinophyceae</taxon>
        <taxon>Suessiales</taxon>
        <taxon>Symbiodiniaceae</taxon>
        <taxon>Symbiodinium</taxon>
    </lineage>
</organism>
<feature type="compositionally biased region" description="Basic residues" evidence="1">
    <location>
        <begin position="154"/>
        <end position="164"/>
    </location>
</feature>
<feature type="region of interest" description="Disordered" evidence="1">
    <location>
        <begin position="1"/>
        <end position="28"/>
    </location>
</feature>
<dbReference type="PANTHER" id="PTHR43394">
    <property type="entry name" value="ATP-DEPENDENT PERMEASE MDL1, MITOCHONDRIAL"/>
    <property type="match status" value="1"/>
</dbReference>
<dbReference type="InterPro" id="IPR003439">
    <property type="entry name" value="ABC_transporter-like_ATP-bd"/>
</dbReference>
<gene>
    <name evidence="3" type="primary">ABCB8</name>
    <name evidence="3" type="ORF">AK812_SmicGene1984</name>
</gene>
<dbReference type="OMA" id="HRVEGNC"/>
<keyword evidence="4" id="KW-1185">Reference proteome</keyword>
<reference evidence="3 4" key="1">
    <citation type="submission" date="2016-02" db="EMBL/GenBank/DDBJ databases">
        <title>Genome analysis of coral dinoflagellate symbionts highlights evolutionary adaptations to a symbiotic lifestyle.</title>
        <authorList>
            <person name="Aranda M."/>
            <person name="Li Y."/>
            <person name="Liew Y.J."/>
            <person name="Baumgarten S."/>
            <person name="Simakov O."/>
            <person name="Wilson M."/>
            <person name="Piel J."/>
            <person name="Ashoor H."/>
            <person name="Bougouffa S."/>
            <person name="Bajic V.B."/>
            <person name="Ryu T."/>
            <person name="Ravasi T."/>
            <person name="Bayer T."/>
            <person name="Micklem G."/>
            <person name="Kim H."/>
            <person name="Bhak J."/>
            <person name="Lajeunesse T.C."/>
            <person name="Voolstra C.R."/>
        </authorList>
    </citation>
    <scope>NUCLEOTIDE SEQUENCE [LARGE SCALE GENOMIC DNA]</scope>
    <source>
        <strain evidence="3 4">CCMP2467</strain>
    </source>
</reference>
<dbReference type="GO" id="GO:0005524">
    <property type="term" value="F:ATP binding"/>
    <property type="evidence" value="ECO:0007669"/>
    <property type="project" value="UniProtKB-KW"/>
</dbReference>
<feature type="domain" description="ABC transporter" evidence="2">
    <location>
        <begin position="11"/>
        <end position="55"/>
    </location>
</feature>
<name>A0A1Q9F2N6_SYMMI</name>
<dbReference type="SUPFAM" id="SSF52540">
    <property type="entry name" value="P-loop containing nucleoside triphosphate hydrolases"/>
    <property type="match status" value="1"/>
</dbReference>
<dbReference type="InterPro" id="IPR039421">
    <property type="entry name" value="Type_1_exporter"/>
</dbReference>
<dbReference type="GO" id="GO:0090374">
    <property type="term" value="P:oligopeptide export from mitochondrion"/>
    <property type="evidence" value="ECO:0007669"/>
    <property type="project" value="TreeGrafter"/>
</dbReference>
<dbReference type="EMBL" id="LSRX01000021">
    <property type="protein sequence ID" value="OLQ13929.1"/>
    <property type="molecule type" value="Genomic_DNA"/>
</dbReference>
<feature type="compositionally biased region" description="Acidic residues" evidence="1">
    <location>
        <begin position="140"/>
        <end position="149"/>
    </location>
</feature>
<evidence type="ECO:0000256" key="1">
    <source>
        <dbReference type="SAM" id="MobiDB-lite"/>
    </source>
</evidence>
<dbReference type="Proteomes" id="UP000186817">
    <property type="component" value="Unassembled WGS sequence"/>
</dbReference>
<dbReference type="Pfam" id="PF00005">
    <property type="entry name" value="ABC_tran"/>
    <property type="match status" value="1"/>
</dbReference>
<dbReference type="InterPro" id="IPR027417">
    <property type="entry name" value="P-loop_NTPase"/>
</dbReference>
<accession>A0A1Q9F2N6</accession>
<comment type="caution">
    <text evidence="3">The sequence shown here is derived from an EMBL/GenBank/DDBJ whole genome shotgun (WGS) entry which is preliminary data.</text>
</comment>
<dbReference type="GO" id="GO:0015421">
    <property type="term" value="F:ABC-type oligopeptide transporter activity"/>
    <property type="evidence" value="ECO:0007669"/>
    <property type="project" value="TreeGrafter"/>
</dbReference>
<dbReference type="PANTHER" id="PTHR43394:SF1">
    <property type="entry name" value="ATP-BINDING CASSETTE SUB-FAMILY B MEMBER 10, MITOCHONDRIAL"/>
    <property type="match status" value="1"/>
</dbReference>